<dbReference type="Pfam" id="PF00167">
    <property type="entry name" value="FGF"/>
    <property type="match status" value="1"/>
</dbReference>
<dbReference type="GO" id="GO:0008083">
    <property type="term" value="F:growth factor activity"/>
    <property type="evidence" value="ECO:0007669"/>
    <property type="project" value="InterPro"/>
</dbReference>
<proteinExistence type="inferred from homology"/>
<evidence type="ECO:0000313" key="2">
    <source>
        <dbReference type="EMBL" id="QJE49108.1"/>
    </source>
</evidence>
<reference evidence="4 5" key="1">
    <citation type="submission" date="2019-03" db="EMBL/GenBank/DDBJ databases">
        <authorList>
            <person name="Winters A.D."/>
            <person name="Faisal M."/>
        </authorList>
    </citation>
    <scope>NUCLEOTIDE SEQUENCE [LARGE SCALE GENOMIC DNA]</scope>
    <source>
        <strain evidence="2 5">Alleghany 12-343</strain>
        <strain evidence="3 4">Pine 14-204</strain>
    </source>
</reference>
<organism evidence="2 5">
    <name type="scientific">Largemouth bass virus</name>
    <dbReference type="NCBI Taxonomy" id="176656"/>
    <lineage>
        <taxon>Viruses</taxon>
        <taxon>Varidnaviria</taxon>
        <taxon>Bamfordvirae</taxon>
        <taxon>Nucleocytoviricota</taxon>
        <taxon>Megaviricetes</taxon>
        <taxon>Pimascovirales</taxon>
        <taxon>Pimascovirales incertae sedis</taxon>
        <taxon>Iridoviridae</taxon>
        <taxon>Alphairidovirinae</taxon>
        <taxon>Ranavirus</taxon>
        <taxon>Ranavirus micropterus1</taxon>
        <taxon>Santee-Cooper ranavirus</taxon>
    </lineage>
</organism>
<dbReference type="Gene3D" id="2.80.10.50">
    <property type="match status" value="1"/>
</dbReference>
<evidence type="ECO:0000313" key="5">
    <source>
        <dbReference type="Proteomes" id="UP000503328"/>
    </source>
</evidence>
<dbReference type="SUPFAM" id="SSF50353">
    <property type="entry name" value="Cytokine"/>
    <property type="match status" value="1"/>
</dbReference>
<dbReference type="Proteomes" id="UP000503328">
    <property type="component" value="Segment"/>
</dbReference>
<sequence length="216" mass="23956">MNAQLILFTACVAVAFAQSSVRLFNGVHVGLTHVDGALNATKNISDPNGVFVMNPDYPEMPSWLSSSSQAQKDAWMENAKKNHVSFVNTDSGKHLCMGKKGKPFLAVNATKKACVFSKSEMQGFSLLQSMQPMIKENGHNRKLYLGVKYLGYLMKGSQVLPPSPEGLWSIIDSAQSTLPQLSQDATELIEDERDPDYYKKECKHKKCFAEFCPQSQ</sequence>
<protein>
    <submittedName>
        <fullName evidence="2">Uncharacterized protein</fullName>
    </submittedName>
</protein>
<accession>A0A9X7Y3E0</accession>
<dbReference type="EMBL" id="MK681856">
    <property type="protein sequence ID" value="QJE49194.1"/>
    <property type="molecule type" value="Genomic_DNA"/>
</dbReference>
<name>A0A9X7Y3E0_9VIRU</name>
<dbReference type="Proteomes" id="UP000501740">
    <property type="component" value="Segment"/>
</dbReference>
<dbReference type="EMBL" id="MK681855">
    <property type="protein sequence ID" value="QJE49108.1"/>
    <property type="molecule type" value="Genomic_DNA"/>
</dbReference>
<gene>
    <name evidence="2" type="ORF">LMBV_045</name>
</gene>
<dbReference type="InterPro" id="IPR008996">
    <property type="entry name" value="IL1/FGF"/>
</dbReference>
<evidence type="ECO:0000256" key="1">
    <source>
        <dbReference type="ARBA" id="ARBA00007936"/>
    </source>
</evidence>
<dbReference type="InterPro" id="IPR002209">
    <property type="entry name" value="Fibroblast_GF_fam"/>
</dbReference>
<evidence type="ECO:0000313" key="4">
    <source>
        <dbReference type="Proteomes" id="UP000501740"/>
    </source>
</evidence>
<evidence type="ECO:0000313" key="3">
    <source>
        <dbReference type="EMBL" id="QJE49194.1"/>
    </source>
</evidence>
<comment type="similarity">
    <text evidence="1">Belongs to the heparin-binding growth factors family.</text>
</comment>